<protein>
    <submittedName>
        <fullName evidence="2">GNAT family N-acetyltransferase</fullName>
    </submittedName>
</protein>
<reference evidence="3" key="1">
    <citation type="journal article" date="2019" name="Int. J. Syst. Evol. Microbiol.">
        <title>The Global Catalogue of Microorganisms (GCM) 10K type strain sequencing project: providing services to taxonomists for standard genome sequencing and annotation.</title>
        <authorList>
            <consortium name="The Broad Institute Genomics Platform"/>
            <consortium name="The Broad Institute Genome Sequencing Center for Infectious Disease"/>
            <person name="Wu L."/>
            <person name="Ma J."/>
        </authorList>
    </citation>
    <scope>NUCLEOTIDE SEQUENCE [LARGE SCALE GENOMIC DNA]</scope>
    <source>
        <strain evidence="3">CCM 8980</strain>
    </source>
</reference>
<dbReference type="InterPro" id="IPR016181">
    <property type="entry name" value="Acyl_CoA_acyltransferase"/>
</dbReference>
<evidence type="ECO:0000313" key="2">
    <source>
        <dbReference type="EMBL" id="MFD1430148.1"/>
    </source>
</evidence>
<dbReference type="PROSITE" id="PS51186">
    <property type="entry name" value="GNAT"/>
    <property type="match status" value="1"/>
</dbReference>
<dbReference type="InterPro" id="IPR000182">
    <property type="entry name" value="GNAT_dom"/>
</dbReference>
<evidence type="ECO:0000313" key="3">
    <source>
        <dbReference type="Proteomes" id="UP001597196"/>
    </source>
</evidence>
<dbReference type="SUPFAM" id="SSF55729">
    <property type="entry name" value="Acyl-CoA N-acyltransferases (Nat)"/>
    <property type="match status" value="1"/>
</dbReference>
<dbReference type="RefSeq" id="WP_203637080.1">
    <property type="nucleotide sequence ID" value="NZ_BOLS01000008.1"/>
</dbReference>
<organism evidence="2 3">
    <name type="scientific">Lacticaseibacillus mingshuiensis</name>
    <dbReference type="NCBI Taxonomy" id="2799574"/>
    <lineage>
        <taxon>Bacteria</taxon>
        <taxon>Bacillati</taxon>
        <taxon>Bacillota</taxon>
        <taxon>Bacilli</taxon>
        <taxon>Lactobacillales</taxon>
        <taxon>Lactobacillaceae</taxon>
        <taxon>Lacticaseibacillus</taxon>
    </lineage>
</organism>
<proteinExistence type="predicted"/>
<comment type="caution">
    <text evidence="2">The sequence shown here is derived from an EMBL/GenBank/DDBJ whole genome shotgun (WGS) entry which is preliminary data.</text>
</comment>
<evidence type="ECO:0000259" key="1">
    <source>
        <dbReference type="PROSITE" id="PS51186"/>
    </source>
</evidence>
<feature type="domain" description="N-acetyltransferase" evidence="1">
    <location>
        <begin position="7"/>
        <end position="148"/>
    </location>
</feature>
<keyword evidence="3" id="KW-1185">Reference proteome</keyword>
<dbReference type="Pfam" id="PF13673">
    <property type="entry name" value="Acetyltransf_10"/>
    <property type="match status" value="1"/>
</dbReference>
<dbReference type="CDD" id="cd04301">
    <property type="entry name" value="NAT_SF"/>
    <property type="match status" value="1"/>
</dbReference>
<dbReference type="Gene3D" id="3.40.630.30">
    <property type="match status" value="1"/>
</dbReference>
<name>A0ABW4CJH9_9LACO</name>
<dbReference type="EMBL" id="JBHTOC010000010">
    <property type="protein sequence ID" value="MFD1430148.1"/>
    <property type="molecule type" value="Genomic_DNA"/>
</dbReference>
<accession>A0ABW4CJH9</accession>
<sequence length="152" mass="16837">MTEITIKETAALTPAELLTIMAARVRVFVVEQNCPYQEVDDKDYQAVHVMLRENGALVAYGRLVPHDDGKAISFGRVLVVRSARGRGLARELVATLLSELATRYPSRPVKIQAQAYLQAFYGLFGFRAVSDVYLEDGIPHVDMVLDKTAAAR</sequence>
<gene>
    <name evidence="2" type="ORF">ACFQ4P_07810</name>
</gene>
<dbReference type="Proteomes" id="UP001597196">
    <property type="component" value="Unassembled WGS sequence"/>
</dbReference>